<organism evidence="1">
    <name type="scientific">Amphora coffeiformis</name>
    <dbReference type="NCBI Taxonomy" id="265554"/>
    <lineage>
        <taxon>Eukaryota</taxon>
        <taxon>Sar</taxon>
        <taxon>Stramenopiles</taxon>
        <taxon>Ochrophyta</taxon>
        <taxon>Bacillariophyta</taxon>
        <taxon>Bacillariophyceae</taxon>
        <taxon>Bacillariophycidae</taxon>
        <taxon>Thalassiophysales</taxon>
        <taxon>Catenulaceae</taxon>
        <taxon>Amphora</taxon>
    </lineage>
</organism>
<accession>A0A7S3PDU8</accession>
<dbReference type="InterPro" id="IPR046336">
    <property type="entry name" value="Lon_prtase_N_sf"/>
</dbReference>
<proteinExistence type="predicted"/>
<reference evidence="1" key="1">
    <citation type="submission" date="2021-01" db="EMBL/GenBank/DDBJ databases">
        <authorList>
            <person name="Corre E."/>
            <person name="Pelletier E."/>
            <person name="Niang G."/>
            <person name="Scheremetjew M."/>
            <person name="Finn R."/>
            <person name="Kale V."/>
            <person name="Holt S."/>
            <person name="Cochrane G."/>
            <person name="Meng A."/>
            <person name="Brown T."/>
            <person name="Cohen L."/>
        </authorList>
    </citation>
    <scope>NUCLEOTIDE SEQUENCE</scope>
    <source>
        <strain evidence="1">CCMP127</strain>
    </source>
</reference>
<dbReference type="Gene3D" id="2.30.130.40">
    <property type="entry name" value="LON domain-like"/>
    <property type="match status" value="1"/>
</dbReference>
<dbReference type="EMBL" id="HBIM01025408">
    <property type="protein sequence ID" value="CAE0422321.1"/>
    <property type="molecule type" value="Transcribed_RNA"/>
</dbReference>
<gene>
    <name evidence="1" type="ORF">ACOF00016_LOCUS18899</name>
</gene>
<sequence>MRVQQSKAVRNLLRTFLRLTKDVELAASKSSQTPIASLLARHAKESNIGKLFMTIEDLRSHIKQSFRKDGSKEEDLKEQLSKGIHGIRRMERLLQDVQSSRSPLEIQPDESPIVEDSWVKAVVDQVEWMPSLEDEYSHGTSHGDPRDVHERVELPMFPLTGAFFQPHLPLELFTSYSYWDFPTPGAEIILKIFEERYRQLYNDLITQPSNRRFVVPFAHPYQPATFAKYGLLYQITDWQEIADETNGIYQYVCNHVVTYPVRLHRVKNPEAYKTQATYLRVEGKIEMDDVELDALARKEIERALVEHADESVAKTCKDALFTEGVWGFLRSWNTSLQQKLLQIELQIAAFVKLEIQQKFENDPPSDEVRNIIEKVQNQRRAELLRYKLDLALSIPRVLQTHTCEERLEIILDLIASRPK</sequence>
<evidence type="ECO:0008006" key="2">
    <source>
        <dbReference type="Google" id="ProtNLM"/>
    </source>
</evidence>
<name>A0A7S3PDU8_9STRA</name>
<dbReference type="SUPFAM" id="SSF88697">
    <property type="entry name" value="PUA domain-like"/>
    <property type="match status" value="1"/>
</dbReference>
<protein>
    <recommendedName>
        <fullName evidence="2">Lon N-terminal domain-containing protein</fullName>
    </recommendedName>
</protein>
<dbReference type="AlphaFoldDB" id="A0A7S3PDU8"/>
<dbReference type="InterPro" id="IPR015947">
    <property type="entry name" value="PUA-like_sf"/>
</dbReference>
<evidence type="ECO:0000313" key="1">
    <source>
        <dbReference type="EMBL" id="CAE0422321.1"/>
    </source>
</evidence>